<keyword evidence="1" id="KW-0175">Coiled coil</keyword>
<dbReference type="Pfam" id="PF13036">
    <property type="entry name" value="LpoB"/>
    <property type="match status" value="1"/>
</dbReference>
<organism evidence="2 3">
    <name type="scientific">Chromohalobacter beijerinckii</name>
    <dbReference type="NCBI Taxonomy" id="86179"/>
    <lineage>
        <taxon>Bacteria</taxon>
        <taxon>Pseudomonadati</taxon>
        <taxon>Pseudomonadota</taxon>
        <taxon>Gammaproteobacteria</taxon>
        <taxon>Oceanospirillales</taxon>
        <taxon>Halomonadaceae</taxon>
        <taxon>Chromohalobacter</taxon>
    </lineage>
</organism>
<dbReference type="Gene3D" id="3.40.50.10610">
    <property type="entry name" value="ABC-type transport auxiliary lipoprotein component"/>
    <property type="match status" value="1"/>
</dbReference>
<evidence type="ECO:0000313" key="3">
    <source>
        <dbReference type="Proteomes" id="UP001596015"/>
    </source>
</evidence>
<comment type="caution">
    <text evidence="2">The sequence shown here is derived from an EMBL/GenBank/DDBJ whole genome shotgun (WGS) entry which is preliminary data.</text>
</comment>
<dbReference type="InterPro" id="IPR014094">
    <property type="entry name" value="LpoB"/>
</dbReference>
<evidence type="ECO:0008006" key="4">
    <source>
        <dbReference type="Google" id="ProtNLM"/>
    </source>
</evidence>
<proteinExistence type="predicted"/>
<keyword evidence="3" id="KW-1185">Reference proteome</keyword>
<protein>
    <recommendedName>
        <fullName evidence="4">Lipoprotein</fullName>
    </recommendedName>
</protein>
<reference evidence="3" key="1">
    <citation type="journal article" date="2019" name="Int. J. Syst. Evol. Microbiol.">
        <title>The Global Catalogue of Microorganisms (GCM) 10K type strain sequencing project: providing services to taxonomists for standard genome sequencing and annotation.</title>
        <authorList>
            <consortium name="The Broad Institute Genomics Platform"/>
            <consortium name="The Broad Institute Genome Sequencing Center for Infectious Disease"/>
            <person name="Wu L."/>
            <person name="Ma J."/>
        </authorList>
    </citation>
    <scope>NUCLEOTIDE SEQUENCE [LARGE SCALE GENOMIC DNA]</scope>
    <source>
        <strain evidence="3">CCUG 49679</strain>
    </source>
</reference>
<evidence type="ECO:0000256" key="1">
    <source>
        <dbReference type="SAM" id="Coils"/>
    </source>
</evidence>
<sequence>MEAFNTSYVAGDYQAAIEAMAPSSLMPGEPDKEEQVLELLHQAEAYRLAGEPQMAIDLYDQAEAGMKLNDTDNLAEKGAENALAVLVNDAQRDYRPMLAEAVLVNTYKGLAFLQLGNDASARVEFNRADDRTRRAVAAFAEEIAEQKAALKEQAEADANREQQAIQQSLDSDALHESVAQQYGAPSQWGVYPEFIVPSATYLHGLYFLASGESGDIDRAATSLSRVAAMSPESEPLAADAELAQAIGSGETSRERMGQRVWVVYENGLGPVAEEKRLDVPLLLFHGNTQAPAYTGIALPDYADRHAVGDALSLVDAQGQRYAPETFASMGKVVQTEMQSRFPAILGRSVASAVVKALMQNEATERLGVAGQLGSAVLTAMTTQADLRSWQATPDHWEVARFARPASGELTLETPSGPLGDLNLPGGRYVLVVSRIVNDTMQRLDTDQLVKKIRVQLLRSGRVVTTTAVGIDGPEDEMNQLTRTLRDSEEFDQRGVEKKGTLQAPDLSLSGKILQRNRRVADEQQVEYYMQLTLTDLSSGLALWENETQVIKRGSDASVAW</sequence>
<name>A0ABV8XE56_9GAMM</name>
<gene>
    <name evidence="2" type="ORF">ACFO0E_07835</name>
</gene>
<dbReference type="Proteomes" id="UP001596015">
    <property type="component" value="Unassembled WGS sequence"/>
</dbReference>
<evidence type="ECO:0000313" key="2">
    <source>
        <dbReference type="EMBL" id="MFC4416322.1"/>
    </source>
</evidence>
<accession>A0ABV8XE56</accession>
<feature type="coiled-coil region" evidence="1">
    <location>
        <begin position="140"/>
        <end position="171"/>
    </location>
</feature>
<dbReference type="EMBL" id="JBHSEO010000049">
    <property type="protein sequence ID" value="MFC4416322.1"/>
    <property type="molecule type" value="Genomic_DNA"/>
</dbReference>
<dbReference type="RefSeq" id="WP_246942166.1">
    <property type="nucleotide sequence ID" value="NZ_JAKGAK010000018.1"/>
</dbReference>